<dbReference type="GO" id="GO:0016790">
    <property type="term" value="F:thiolester hydrolase activity"/>
    <property type="evidence" value="ECO:0007669"/>
    <property type="project" value="UniProtKB-ARBA"/>
</dbReference>
<protein>
    <submittedName>
        <fullName evidence="2">PaaI family thioesterase</fullName>
    </submittedName>
</protein>
<accession>A0A2A4FUW4</accession>
<reference evidence="2 3" key="1">
    <citation type="submission" date="2017-09" db="EMBL/GenBank/DDBJ databases">
        <title>The Catabolism of 3,6-Dichlorosalicylic acid is Initiated by the Cytochrome P450 Monooxygenase DsmABC in Rhizorhabdus dicambivorans Ndbn-20.</title>
        <authorList>
            <person name="Na L."/>
        </authorList>
    </citation>
    <scope>NUCLEOTIDE SEQUENCE [LARGE SCALE GENOMIC DNA]</scope>
    <source>
        <strain evidence="2 3">Ndbn-20m</strain>
    </source>
</reference>
<dbReference type="RefSeq" id="WP_066968508.1">
    <property type="nucleotide sequence ID" value="NZ_CP023449.1"/>
</dbReference>
<name>A0A2A4FUW4_9SPHN</name>
<evidence type="ECO:0000259" key="1">
    <source>
        <dbReference type="Pfam" id="PF03061"/>
    </source>
</evidence>
<dbReference type="AlphaFoldDB" id="A0A2A4FUW4"/>
<sequence length="149" mass="16121">MTAYDSRFLYQPDPDNPGWHQWRLRDEGRFNALFGNLLVRGDGARAIVRLTPHHRLSNFQDRLHGGALMGFIDCALFAGASTLGSAGALTGVTVDLSVQMAGAADPGHPVDAIVEVTRETGRLLFLRGTVEQGDAMIAGYIATIRKARS</sequence>
<dbReference type="InterPro" id="IPR029069">
    <property type="entry name" value="HotDog_dom_sf"/>
</dbReference>
<dbReference type="OrthoDB" id="5741080at2"/>
<evidence type="ECO:0000313" key="2">
    <source>
        <dbReference type="EMBL" id="PCE41238.1"/>
    </source>
</evidence>
<dbReference type="InterPro" id="IPR006683">
    <property type="entry name" value="Thioestr_dom"/>
</dbReference>
<comment type="caution">
    <text evidence="2">The sequence shown here is derived from an EMBL/GenBank/DDBJ whole genome shotgun (WGS) entry which is preliminary data.</text>
</comment>
<feature type="domain" description="Thioesterase" evidence="1">
    <location>
        <begin position="63"/>
        <end position="134"/>
    </location>
</feature>
<evidence type="ECO:0000313" key="3">
    <source>
        <dbReference type="Proteomes" id="UP000218934"/>
    </source>
</evidence>
<dbReference type="KEGG" id="rdi:CMV14_08405"/>
<keyword evidence="3" id="KW-1185">Reference proteome</keyword>
<dbReference type="Gene3D" id="3.10.129.10">
    <property type="entry name" value="Hotdog Thioesterase"/>
    <property type="match status" value="1"/>
</dbReference>
<dbReference type="SUPFAM" id="SSF54637">
    <property type="entry name" value="Thioesterase/thiol ester dehydrase-isomerase"/>
    <property type="match status" value="1"/>
</dbReference>
<dbReference type="Pfam" id="PF03061">
    <property type="entry name" value="4HBT"/>
    <property type="match status" value="1"/>
</dbReference>
<proteinExistence type="predicted"/>
<dbReference type="EMBL" id="NWUF01000017">
    <property type="protein sequence ID" value="PCE41238.1"/>
    <property type="molecule type" value="Genomic_DNA"/>
</dbReference>
<dbReference type="Proteomes" id="UP000218934">
    <property type="component" value="Unassembled WGS sequence"/>
</dbReference>
<gene>
    <name evidence="2" type="ORF">COO09_16305</name>
</gene>
<organism evidence="2 3">
    <name type="scientific">Rhizorhabdus dicambivorans</name>
    <dbReference type="NCBI Taxonomy" id="1850238"/>
    <lineage>
        <taxon>Bacteria</taxon>
        <taxon>Pseudomonadati</taxon>
        <taxon>Pseudomonadota</taxon>
        <taxon>Alphaproteobacteria</taxon>
        <taxon>Sphingomonadales</taxon>
        <taxon>Sphingomonadaceae</taxon>
        <taxon>Rhizorhabdus</taxon>
    </lineage>
</organism>
<dbReference type="CDD" id="cd03443">
    <property type="entry name" value="PaaI_thioesterase"/>
    <property type="match status" value="1"/>
</dbReference>